<keyword evidence="9" id="KW-1185">Reference proteome</keyword>
<dbReference type="Proteomes" id="UP000066014">
    <property type="component" value="Chromosome"/>
</dbReference>
<dbReference type="PANTHER" id="PTHR31566">
    <property type="entry name" value="CYTOCHROME C BIOGENESIS PROTEIN CCS1, CHLOROPLASTIC"/>
    <property type="match status" value="1"/>
</dbReference>
<evidence type="ECO:0000256" key="3">
    <source>
        <dbReference type="ARBA" id="ARBA00022748"/>
    </source>
</evidence>
<evidence type="ECO:0000256" key="5">
    <source>
        <dbReference type="ARBA" id="ARBA00023136"/>
    </source>
</evidence>
<dbReference type="GO" id="GO:0017004">
    <property type="term" value="P:cytochrome complex assembly"/>
    <property type="evidence" value="ECO:0007669"/>
    <property type="project" value="UniProtKB-KW"/>
</dbReference>
<dbReference type="PANTHER" id="PTHR31566:SF0">
    <property type="entry name" value="CYTOCHROME C BIOGENESIS PROTEIN CCS1, CHLOROPLASTIC"/>
    <property type="match status" value="1"/>
</dbReference>
<dbReference type="HOGENOM" id="CLU_025116_0_0_4"/>
<feature type="transmembrane region" description="Helical" evidence="6">
    <location>
        <begin position="73"/>
        <end position="101"/>
    </location>
</feature>
<evidence type="ECO:0000313" key="8">
    <source>
        <dbReference type="EMBL" id="BAO84120.1"/>
    </source>
</evidence>
<dbReference type="GO" id="GO:0016020">
    <property type="term" value="C:membrane"/>
    <property type="evidence" value="ECO:0007669"/>
    <property type="project" value="UniProtKB-SubCell"/>
</dbReference>
<evidence type="ECO:0000256" key="6">
    <source>
        <dbReference type="SAM" id="Phobius"/>
    </source>
</evidence>
<keyword evidence="2 6" id="KW-0812">Transmembrane</keyword>
<organism evidence="8 9">
    <name type="scientific">Serpentinimonas maccroryi</name>
    <dbReference type="NCBI Taxonomy" id="1458426"/>
    <lineage>
        <taxon>Bacteria</taxon>
        <taxon>Pseudomonadati</taxon>
        <taxon>Pseudomonadota</taxon>
        <taxon>Betaproteobacteria</taxon>
        <taxon>Burkholderiales</taxon>
        <taxon>Comamonadaceae</taxon>
        <taxon>Serpentinimonas</taxon>
    </lineage>
</organism>
<feature type="transmembrane region" description="Helical" evidence="6">
    <location>
        <begin position="649"/>
        <end position="667"/>
    </location>
</feature>
<gene>
    <name evidence="8" type="ORF">SMCB_1892</name>
</gene>
<proteinExistence type="predicted"/>
<accession>A0A060NRX7</accession>
<comment type="subcellular location">
    <subcellularLocation>
        <location evidence="1">Membrane</location>
        <topology evidence="1">Multi-pass membrane protein</topology>
    </subcellularLocation>
</comment>
<dbReference type="InterPro" id="IPR007816">
    <property type="entry name" value="ResB-like_domain"/>
</dbReference>
<protein>
    <submittedName>
        <fullName evidence="8">ResB protein required for cytochrome c biosynthesis</fullName>
    </submittedName>
</protein>
<keyword evidence="4 6" id="KW-1133">Transmembrane helix</keyword>
<keyword evidence="5 6" id="KW-0472">Membrane</keyword>
<feature type="transmembrane region" description="Helical" evidence="6">
    <location>
        <begin position="32"/>
        <end position="53"/>
    </location>
</feature>
<evidence type="ECO:0000259" key="7">
    <source>
        <dbReference type="Pfam" id="PF05140"/>
    </source>
</evidence>
<dbReference type="InterPro" id="IPR023494">
    <property type="entry name" value="Cyt_c_bgen_Ccs1/CcsB/ResB"/>
</dbReference>
<keyword evidence="3" id="KW-0201">Cytochrome c-type biogenesis</keyword>
<dbReference type="Pfam" id="PF05140">
    <property type="entry name" value="ResB"/>
    <property type="match status" value="1"/>
</dbReference>
<evidence type="ECO:0000256" key="4">
    <source>
        <dbReference type="ARBA" id="ARBA00022989"/>
    </source>
</evidence>
<evidence type="ECO:0000256" key="1">
    <source>
        <dbReference type="ARBA" id="ARBA00004141"/>
    </source>
</evidence>
<reference evidence="8 9" key="1">
    <citation type="journal article" date="2014" name="Nat. Commun.">
        <title>Physiological and genomic features of highly alkaliphilic hydrogen-utilizing Betaproteobacteria from a continental serpentinizing site.</title>
        <authorList>
            <person name="Suzuki S."/>
            <person name="Kuenen J.G."/>
            <person name="Schipper K."/>
            <person name="van der Velde S."/>
            <person name="Ishii S."/>
            <person name="Wu A."/>
            <person name="Sorokin D.Y."/>
            <person name="Tenney A."/>
            <person name="Meng X.Y."/>
            <person name="Morrill P.L."/>
            <person name="Kamagata Y."/>
            <person name="Muyzer G."/>
            <person name="Nealson K.H."/>
        </authorList>
    </citation>
    <scope>NUCLEOTIDE SEQUENCE [LARGE SCALE GENOMIC DNA]</scope>
    <source>
        <strain evidence="8 9">B1</strain>
    </source>
</reference>
<dbReference type="AlphaFoldDB" id="A0A060NRX7"/>
<dbReference type="STRING" id="1458426.SMCB_1892"/>
<feature type="domain" description="ResB-like" evidence="7">
    <location>
        <begin position="30"/>
        <end position="705"/>
    </location>
</feature>
<name>A0A060NRX7_9BURK</name>
<feature type="transmembrane region" description="Helical" evidence="6">
    <location>
        <begin position="181"/>
        <end position="199"/>
    </location>
</feature>
<evidence type="ECO:0000256" key="2">
    <source>
        <dbReference type="ARBA" id="ARBA00022692"/>
    </source>
</evidence>
<sequence>MQLMSVSTAGIVIERGSPLVRDLIELLSSMRFAIALLTVISIASVSGTVVLQNEPLNNYINQFGPFWYRVFEIMGIYTIFSAWWYALMLLFLVTSTLLCVVRTSPKMLNDIRQFKEDMREQSLKAFPFKARAELAEAGEAAAQRIGQTLLASGWKVKLQRRESAAGVGWMVAAKAGAWNKLGYILTHSAIVIICAGALLDGRLMVQLHTLFLGKTTFEGGGLISDVPEQHRLSDWNPTFRGSILVTEGANTGTAILPQPGGVLLQELPFSIELKDFIVEYYDTGMPRLFASEILIHDKYTGEIIPKRVEVNHPAHHRGVTIFQASYDDGGSLVQLRGLPMGDGAEAFTVEGRIGQSTTLHRGGETFTLEFTDFSLYNVENLANTQAAEEAAAIAGFSLQNEITQRLGSAHRTVAEAQMKNVGPSITYRLRDAAGQAREFHNFMLPIDLDGRRVFVLGVRETEADDFRYLRIPVDDRDSIDGFIRLRTALADPQLRREAVLRYVAAAAAGQRAELQQALMLSAQRALDLFAGQDPEIATLPRRDMPVLAGLQAVSAFLEVNVPETERERAGELMLRILNGSLLELYQITRERAGLNPAPLNEQTASFMTQSVLGLSDSFFYPAPLTFMMTSFEQVEASVFQVSRAPGRNIVYFGCLLLTLGMIAMLYVRERRVWVWLAPKPDSDTLDATMAMSSNRKISDNDREFEQLRRHLFNQAPEATS</sequence>
<dbReference type="EMBL" id="AP014569">
    <property type="protein sequence ID" value="BAO84120.1"/>
    <property type="molecule type" value="Genomic_DNA"/>
</dbReference>
<evidence type="ECO:0000313" key="9">
    <source>
        <dbReference type="Proteomes" id="UP000066014"/>
    </source>
</evidence>
<dbReference type="KEGG" id="cbab:SMCB_1892"/>